<dbReference type="OrthoDB" id="3800494at2759"/>
<keyword evidence="2" id="KW-1185">Reference proteome</keyword>
<organism evidence="1 2">
    <name type="scientific">Plenodomus tracheiphilus IPT5</name>
    <dbReference type="NCBI Taxonomy" id="1408161"/>
    <lineage>
        <taxon>Eukaryota</taxon>
        <taxon>Fungi</taxon>
        <taxon>Dikarya</taxon>
        <taxon>Ascomycota</taxon>
        <taxon>Pezizomycotina</taxon>
        <taxon>Dothideomycetes</taxon>
        <taxon>Pleosporomycetidae</taxon>
        <taxon>Pleosporales</taxon>
        <taxon>Pleosporineae</taxon>
        <taxon>Leptosphaeriaceae</taxon>
        <taxon>Plenodomus</taxon>
    </lineage>
</organism>
<dbReference type="AlphaFoldDB" id="A0A6A7BE23"/>
<gene>
    <name evidence="1" type="ORF">T440DRAFT_552849</name>
</gene>
<reference evidence="1" key="1">
    <citation type="submission" date="2020-01" db="EMBL/GenBank/DDBJ databases">
        <authorList>
            <consortium name="DOE Joint Genome Institute"/>
            <person name="Haridas S."/>
            <person name="Albert R."/>
            <person name="Binder M."/>
            <person name="Bloem J."/>
            <person name="Labutti K."/>
            <person name="Salamov A."/>
            <person name="Andreopoulos B."/>
            <person name="Baker S.E."/>
            <person name="Barry K."/>
            <person name="Bills G."/>
            <person name="Bluhm B.H."/>
            <person name="Cannon C."/>
            <person name="Castanera R."/>
            <person name="Culley D.E."/>
            <person name="Daum C."/>
            <person name="Ezra D."/>
            <person name="Gonzalez J.B."/>
            <person name="Henrissat B."/>
            <person name="Kuo A."/>
            <person name="Liang C."/>
            <person name="Lipzen A."/>
            <person name="Lutzoni F."/>
            <person name="Magnuson J."/>
            <person name="Mondo S."/>
            <person name="Nolan M."/>
            <person name="Ohm R."/>
            <person name="Pangilinan J."/>
            <person name="Park H.-J."/>
            <person name="Ramirez L."/>
            <person name="Alfaro M."/>
            <person name="Sun H."/>
            <person name="Tritt A."/>
            <person name="Yoshinaga Y."/>
            <person name="Zwiers L.-H."/>
            <person name="Turgeon B.G."/>
            <person name="Goodwin S.B."/>
            <person name="Spatafora J.W."/>
            <person name="Crous P.W."/>
            <person name="Grigoriev I.V."/>
        </authorList>
    </citation>
    <scope>NUCLEOTIDE SEQUENCE</scope>
    <source>
        <strain evidence="1">IPT5</strain>
    </source>
</reference>
<accession>A0A6A7BE23</accession>
<evidence type="ECO:0000313" key="1">
    <source>
        <dbReference type="EMBL" id="KAF2853640.1"/>
    </source>
</evidence>
<name>A0A6A7BE23_9PLEO</name>
<protein>
    <submittedName>
        <fullName evidence="1">Uncharacterized protein</fullName>
    </submittedName>
</protein>
<evidence type="ECO:0000313" key="2">
    <source>
        <dbReference type="Proteomes" id="UP000799423"/>
    </source>
</evidence>
<dbReference type="EMBL" id="MU006295">
    <property type="protein sequence ID" value="KAF2853640.1"/>
    <property type="molecule type" value="Genomic_DNA"/>
</dbReference>
<sequence>MLLGWPIGATLAFMLLQHKAQLGVKHVGKIFILGTKLGSDGFIWVHMGFEFGDVANPQDVDIDARSGDGESKAENTETIGGYLNGARTHSLIEHAELNA</sequence>
<dbReference type="Proteomes" id="UP000799423">
    <property type="component" value="Unassembled WGS sequence"/>
</dbReference>
<proteinExistence type="predicted"/>